<dbReference type="Pfam" id="PF18887">
    <property type="entry name" value="MBG_3"/>
    <property type="match status" value="3"/>
</dbReference>
<feature type="domain" description="Ubiquitin-like" evidence="1">
    <location>
        <begin position="1006"/>
        <end position="1077"/>
    </location>
</feature>
<dbReference type="PROSITE" id="PS50093">
    <property type="entry name" value="PKD"/>
    <property type="match status" value="1"/>
</dbReference>
<dbReference type="EMBL" id="JBHRTA010000016">
    <property type="protein sequence ID" value="MFC3197150.1"/>
    <property type="molecule type" value="Genomic_DNA"/>
</dbReference>
<dbReference type="InterPro" id="IPR003343">
    <property type="entry name" value="Big_2"/>
</dbReference>
<dbReference type="SMART" id="SM00213">
    <property type="entry name" value="UBQ"/>
    <property type="match status" value="1"/>
</dbReference>
<dbReference type="InterPro" id="IPR043772">
    <property type="entry name" value="MBG_3"/>
</dbReference>
<dbReference type="Pfam" id="PF18676">
    <property type="entry name" value="MBG_2"/>
    <property type="match status" value="3"/>
</dbReference>
<dbReference type="PROSITE" id="PS50053">
    <property type="entry name" value="UBIQUITIN_2"/>
    <property type="match status" value="1"/>
</dbReference>
<dbReference type="SUPFAM" id="SSF141571">
    <property type="entry name" value="Pentapeptide repeat-like"/>
    <property type="match status" value="1"/>
</dbReference>
<dbReference type="Pfam" id="PF03382">
    <property type="entry name" value="DUF285"/>
    <property type="match status" value="2"/>
</dbReference>
<dbReference type="SMART" id="SM00736">
    <property type="entry name" value="CADG"/>
    <property type="match status" value="1"/>
</dbReference>
<dbReference type="Pfam" id="PF13585">
    <property type="entry name" value="CHU_C"/>
    <property type="match status" value="1"/>
</dbReference>
<dbReference type="InterPro" id="IPR015919">
    <property type="entry name" value="Cadherin-like_sf"/>
</dbReference>
<sequence>MKKKLLLVSFLIGLLVSFIPQESRCQSNVDPTVTGLPSFIAVQEDAITDEFNISAATISDVDAGSGALTLTLIATGGIFDIAAGTGIILSGHLTDRLTLSGNLTDLNNYIAIPSNIYFRPTPNLSGVGAAEVKVFINDNGHTGTGGGNDISLGIIQINITPVNDAPTDITLSNSSVNQSAGVNAEVGLLSTADPDVGDTHAYSLVAGAGSTHNASFNISGNTLRANDASALAAGTYNLRIRTVDGHGETFEKALTITVVGDTNVITPGDPGNFITMWKTDNPGETGDTQIRIPTIGGGYDYTIYWADVNDAAVHGVETGITGTHTLTFPTAGTYRVEITGDFPRISFGTVAVGGDMEKILSIEQWGDIQWTSMNRAFSRAANLQSNATDAPDLSSVTDLEYMFVGALAFNGDISGWDVSNITNMTGMFSSAIAFNSDISGWDVSSVTDMFSMFNNATAFNGDIAGWDVSNVTDMSAMFLGATAFDQSLAGWDISSVTNMSNMLSGSGLSLENYDALLIGWAALSGLQNNVQLGAFGLEYCAGAEARQSLMDDHGWTITGDAGCDTQRPFVTSWQTTTANESITIPVNPNVSGYNYSVDWGDGTTSTGQTGNAVHSYAEAGTYTVSISGDFPAIQLGSVASDNTNDQKLRSIEQWGDIAWTTMEGAFANASNLRSTAVDVPDLSGVSSLAWMFAGARSFNADLSGWDVSSVTNMDAMFEEASAFNGNISGWNVSNVTNMRRLFFHASVFNQNIGSWDVSKVTNMQALFEGAAAFNQDIGDWDVSRVTAMNWMFQDAFAFNQDIGDWDVSSVTNMSAMFARTASFDNDISGWDVSNVRDMSWMFAESKAFNQALGNWDVSNVTNMIGMFNDTQAFNGDIAGWAFPNASSLRWVFRNAVAFNRDLSSWDVSHVTNMESTFSGATSFNRDLGNWAISQVTNMHNMLANSGLSLENYDATLIGWAALPGLQNSIRLGAMGLEYCAGAEARQSLIDDHSWTVEGDTPACASMVIFVRTESGRTLIIHAEGSDAIQQVKQRIQDQIGVPPHLQRLLFDGAALEDGRTLAEYNIQNGSMLDLRVNIAPTVTHPIPDQETIQNTPFSFQFPEDTFEDTDQDDVLTYTAELSNGESLPDWLDFDEDTRTFSGTPGNTDVGTIEIAVTADDGNGGTVADIFTLTVTPRPSVTVGTTVSSPVNAPFMVSVVFSEAVTGFTTGNITATNATLSNLMTSDDVSYTVLVSPAVGGTVQVSVPADAVTNTSGNGNTASNVLEVQYNMPVAGVSIEDKSVVYDGTIKSLAITGDLPEGASVSYTIDGEPGNGATDAGEYEVTATVSGDNYETLELTAALTITPLAITVAADDQTKIFGSDDPELTYGVDPALVAGDAFAGSLARTAGEDVGSYAITQGNLSLSDNYAITFTGAELTIAPATITGIAIADAIFTYSGTDHTLAITGDLPEGASVSYTIEGEPGNGATDAGIYEVTATVSGDNYETLELTATLTITPLVITVAADDQTKIFGSADPELTYRVDPALVAGDAFTGSLARTAGEDVGSYAITQGNLSLSDNYAITFTGAEFSIAPATITGITFEDASFTYSGTDHTLAITGDLPEGASVSYTIDGEPGNGATDAGEYEVTATVSGDNYETLELTATLTITPLAITVAADDQTKIFGSDDPELTYRVDPALVAGNAFTGSLARTAGEDAGSYAITQGDLSAGGNYVITFIGADFIIAPPELPADITGISLNNGTFLYNGAVHRLVITGELPAGVSVSYINNGRTDVGSQTVTATMAGAGYQTLVLTAILEVTPAPRTITFAPLAEKTYGDADFAAGATASSGEDILYTSSNPLVAEVTADGRIAVHGAGTTTITATVPENGNYSNRPEVSRVLTVHKAPQSITFNAPTTVNRDAGSTQLDVSAGSRLPVSLVIDDEQVATVEGTVLHIHRLGTVRITATQAGDGNHEPAAPVTVTVRVVDPSSDLPVLVHPVISPNGDGINEFLMIEAIQDYPENRVTIFNRNGTLLWEANGYDNNRVAFRGIGTGQLPLPAGTYFYIVEVKENGMWKYKKGYFVLRY</sequence>
<evidence type="ECO:0000259" key="2">
    <source>
        <dbReference type="PROSITE" id="PS50093"/>
    </source>
</evidence>
<dbReference type="Gene3D" id="2.60.40.10">
    <property type="entry name" value="Immunoglobulins"/>
    <property type="match status" value="2"/>
</dbReference>
<dbReference type="PRINTS" id="PR00348">
    <property type="entry name" value="UBIQUITIN"/>
</dbReference>
<dbReference type="InterPro" id="IPR011889">
    <property type="entry name" value="Liste_lipo_26"/>
</dbReference>
<keyword evidence="4" id="KW-1185">Reference proteome</keyword>
<evidence type="ECO:0000313" key="3">
    <source>
        <dbReference type="EMBL" id="MFC3197150.1"/>
    </source>
</evidence>
<organism evidence="3 4">
    <name type="scientific">Parapedobacter deserti</name>
    <dbReference type="NCBI Taxonomy" id="1912957"/>
    <lineage>
        <taxon>Bacteria</taxon>
        <taxon>Pseudomonadati</taxon>
        <taxon>Bacteroidota</taxon>
        <taxon>Sphingobacteriia</taxon>
        <taxon>Sphingobacteriales</taxon>
        <taxon>Sphingobacteriaceae</taxon>
        <taxon>Parapedobacter</taxon>
    </lineage>
</organism>
<dbReference type="InterPro" id="IPR013783">
    <property type="entry name" value="Ig-like_fold"/>
</dbReference>
<dbReference type="Gene3D" id="2.60.40.1080">
    <property type="match status" value="1"/>
</dbReference>
<evidence type="ECO:0000259" key="1">
    <source>
        <dbReference type="PROSITE" id="PS50053"/>
    </source>
</evidence>
<dbReference type="Gene3D" id="3.10.20.90">
    <property type="entry name" value="Phosphatidylinositol 3-kinase Catalytic Subunit, Chain A, domain 1"/>
    <property type="match status" value="1"/>
</dbReference>
<dbReference type="InterPro" id="IPR050158">
    <property type="entry name" value="Ubiquitin_ubiquitin-like"/>
</dbReference>
<feature type="domain" description="PKD" evidence="2">
    <location>
        <begin position="565"/>
        <end position="627"/>
    </location>
</feature>
<proteinExistence type="predicted"/>
<protein>
    <submittedName>
        <fullName evidence="3">BspA family leucine-rich repeat surface protein</fullName>
    </submittedName>
</protein>
<dbReference type="InterPro" id="IPR026341">
    <property type="entry name" value="T9SS_type_B"/>
</dbReference>
<dbReference type="Pfam" id="PF19078">
    <property type="entry name" value="Big_12"/>
    <property type="match status" value="1"/>
</dbReference>
<dbReference type="InterPro" id="IPR008964">
    <property type="entry name" value="Invasin/intimin_cell_adhesion"/>
</dbReference>
<dbReference type="SUPFAM" id="SSF54236">
    <property type="entry name" value="Ubiquitin-like"/>
    <property type="match status" value="1"/>
</dbReference>
<dbReference type="Pfam" id="PF05345">
    <property type="entry name" value="He_PIG"/>
    <property type="match status" value="1"/>
</dbReference>
<dbReference type="PANTHER" id="PTHR10666">
    <property type="entry name" value="UBIQUITIN"/>
    <property type="match status" value="1"/>
</dbReference>
<name>A0ABV7JGH8_9SPHI</name>
<dbReference type="InterPro" id="IPR035986">
    <property type="entry name" value="PKD_dom_sf"/>
</dbReference>
<dbReference type="PROSITE" id="PS00299">
    <property type="entry name" value="UBIQUITIN_1"/>
    <property type="match status" value="1"/>
</dbReference>
<comment type="caution">
    <text evidence="3">The sequence shown here is derived from an EMBL/GenBank/DDBJ whole genome shotgun (WGS) entry which is preliminary data.</text>
</comment>
<dbReference type="NCBIfam" id="TIGR04131">
    <property type="entry name" value="Bac_Flav_CTERM"/>
    <property type="match status" value="1"/>
</dbReference>
<evidence type="ECO:0000313" key="4">
    <source>
        <dbReference type="Proteomes" id="UP001595526"/>
    </source>
</evidence>
<dbReference type="RefSeq" id="WP_379020565.1">
    <property type="nucleotide sequence ID" value="NZ_JBHRTA010000016.1"/>
</dbReference>
<dbReference type="InterPro" id="IPR029071">
    <property type="entry name" value="Ubiquitin-like_domsf"/>
</dbReference>
<dbReference type="InterPro" id="IPR019954">
    <property type="entry name" value="Ubiquitin_CS"/>
</dbReference>
<dbReference type="NCBIfam" id="TIGR02167">
    <property type="entry name" value="Liste_lipo_26"/>
    <property type="match status" value="9"/>
</dbReference>
<dbReference type="InterPro" id="IPR019956">
    <property type="entry name" value="Ubiquitin_dom"/>
</dbReference>
<dbReference type="InterPro" id="IPR000626">
    <property type="entry name" value="Ubiquitin-like_dom"/>
</dbReference>
<dbReference type="SUPFAM" id="SSF49373">
    <property type="entry name" value="Invasin/intimin cell-adhesion fragments"/>
    <property type="match status" value="1"/>
</dbReference>
<dbReference type="InterPro" id="IPR006644">
    <property type="entry name" value="Cadg"/>
</dbReference>
<dbReference type="SUPFAM" id="SSF49313">
    <property type="entry name" value="Cadherin-like"/>
    <property type="match status" value="1"/>
</dbReference>
<dbReference type="InterPro" id="IPR000601">
    <property type="entry name" value="PKD_dom"/>
</dbReference>
<reference evidence="4" key="1">
    <citation type="journal article" date="2019" name="Int. J. Syst. Evol. Microbiol.">
        <title>The Global Catalogue of Microorganisms (GCM) 10K type strain sequencing project: providing services to taxonomists for standard genome sequencing and annotation.</title>
        <authorList>
            <consortium name="The Broad Institute Genomics Platform"/>
            <consortium name="The Broad Institute Genome Sequencing Center for Infectious Disease"/>
            <person name="Wu L."/>
            <person name="Ma J."/>
        </authorList>
    </citation>
    <scope>NUCLEOTIDE SEQUENCE [LARGE SCALE GENOMIC DNA]</scope>
    <source>
        <strain evidence="4">KCTC 52416</strain>
    </source>
</reference>
<dbReference type="Pfam" id="PF02368">
    <property type="entry name" value="Big_2"/>
    <property type="match status" value="1"/>
</dbReference>
<dbReference type="InterPro" id="IPR005046">
    <property type="entry name" value="DUF285"/>
</dbReference>
<dbReference type="Proteomes" id="UP001595526">
    <property type="component" value="Unassembled WGS sequence"/>
</dbReference>
<accession>A0ABV7JGH8</accession>
<dbReference type="SUPFAM" id="SSF49299">
    <property type="entry name" value="PKD domain"/>
    <property type="match status" value="1"/>
</dbReference>
<dbReference type="CDD" id="cd00146">
    <property type="entry name" value="PKD"/>
    <property type="match status" value="1"/>
</dbReference>
<dbReference type="InterPro" id="IPR041286">
    <property type="entry name" value="MBG_2"/>
</dbReference>
<dbReference type="Pfam" id="PF00240">
    <property type="entry name" value="ubiquitin"/>
    <property type="match status" value="1"/>
</dbReference>
<gene>
    <name evidence="3" type="ORF">ACFOET_05970</name>
</gene>
<dbReference type="InterPro" id="IPR044048">
    <property type="entry name" value="Big_12"/>
</dbReference>